<organism evidence="7 8">
    <name type="scientific">Tropilaelaps mercedesae</name>
    <dbReference type="NCBI Taxonomy" id="418985"/>
    <lineage>
        <taxon>Eukaryota</taxon>
        <taxon>Metazoa</taxon>
        <taxon>Ecdysozoa</taxon>
        <taxon>Arthropoda</taxon>
        <taxon>Chelicerata</taxon>
        <taxon>Arachnida</taxon>
        <taxon>Acari</taxon>
        <taxon>Parasitiformes</taxon>
        <taxon>Mesostigmata</taxon>
        <taxon>Gamasina</taxon>
        <taxon>Dermanyssoidea</taxon>
        <taxon>Laelapidae</taxon>
        <taxon>Tropilaelaps</taxon>
    </lineage>
</organism>
<keyword evidence="8" id="KW-1185">Reference proteome</keyword>
<dbReference type="GO" id="GO:0003993">
    <property type="term" value="F:acid phosphatase activity"/>
    <property type="evidence" value="ECO:0007669"/>
    <property type="project" value="UniProtKB-EC"/>
</dbReference>
<dbReference type="STRING" id="418985.A0A1V9X9V5"/>
<dbReference type="InParanoid" id="A0A1V9X9V5"/>
<keyword evidence="2" id="KW-0325">Glycoprotein</keyword>
<dbReference type="Pfam" id="PF16656">
    <property type="entry name" value="Pur_ac_phosph_N"/>
    <property type="match status" value="1"/>
</dbReference>
<dbReference type="AlphaFoldDB" id="A0A1V9X9V5"/>
<feature type="chain" id="PRO_5010603784" description="Purple acid phosphatase" evidence="3">
    <location>
        <begin position="23"/>
        <end position="442"/>
    </location>
</feature>
<evidence type="ECO:0000259" key="4">
    <source>
        <dbReference type="Pfam" id="PF00149"/>
    </source>
</evidence>
<feature type="domain" description="Purple acid phosphatase C-terminal" evidence="5">
    <location>
        <begin position="367"/>
        <end position="428"/>
    </location>
</feature>
<reference evidence="7 8" key="1">
    <citation type="journal article" date="2017" name="Gigascience">
        <title>Draft genome of the honey bee ectoparasitic mite, Tropilaelaps mercedesae, is shaped by the parasitic life history.</title>
        <authorList>
            <person name="Dong X."/>
            <person name="Armstrong S.D."/>
            <person name="Xia D."/>
            <person name="Makepeace B.L."/>
            <person name="Darby A.C."/>
            <person name="Kadowaki T."/>
        </authorList>
    </citation>
    <scope>NUCLEOTIDE SEQUENCE [LARGE SCALE GENOMIC DNA]</scope>
    <source>
        <strain evidence="7">Wuxi-XJTLU</strain>
    </source>
</reference>
<dbReference type="EC" id="3.1.3.2" evidence="3"/>
<keyword evidence="3" id="KW-0378">Hydrolase</keyword>
<sequence length="442" mass="50627">MHLRCTLTTTVILATITTVSFGEVHLQPEQVHLSLGPDPSQMIATWLTIDETKTPGARYGEVGNGFPKFDRKADGYSTKYVDGGTEQRTMYIHRATMNNLVPGRRYYYNVGSSDGWSPVFWFQAQRNDSAFAPTLAVYGDLGNVNARSIPFLQDEVQKNTIDAILHVGDFAYDMNTDNARVGDEFMRQIEPIAGYVPYQVCPGNHENAYNFSNYDYRFTMMQSNGKINNHYYSFNYGSAHIISYSTEFYFFIWYGWHQIKYQYEWLEKDLIEANKLENRAKHPWIIVMGHRPMYCSNNDHDDCRYHGSIVRKGIPIVQAYGLEDLFYKYGVDVSIAAHEHSYERLWPIYNMKVYNGSTKEPYTNPKAPVQIITGSAGCQEEIDPFVKDPAPWSAIRIADYGYTRMTVHNATHISLQQLSAIKEGKVLDAITIIKDNHGAYMP</sequence>
<proteinExistence type="inferred from homology"/>
<dbReference type="OrthoDB" id="45007at2759"/>
<dbReference type="Pfam" id="PF00149">
    <property type="entry name" value="Metallophos"/>
    <property type="match status" value="1"/>
</dbReference>
<dbReference type="PANTHER" id="PTHR45867">
    <property type="entry name" value="PURPLE ACID PHOSPHATASE"/>
    <property type="match status" value="1"/>
</dbReference>
<evidence type="ECO:0000256" key="3">
    <source>
        <dbReference type="RuleBase" id="RU361203"/>
    </source>
</evidence>
<accession>A0A1V9X9V5</accession>
<comment type="catalytic activity">
    <reaction evidence="3">
        <text>a phosphate monoester + H2O = an alcohol + phosphate</text>
        <dbReference type="Rhea" id="RHEA:15017"/>
        <dbReference type="ChEBI" id="CHEBI:15377"/>
        <dbReference type="ChEBI" id="CHEBI:30879"/>
        <dbReference type="ChEBI" id="CHEBI:43474"/>
        <dbReference type="ChEBI" id="CHEBI:67140"/>
        <dbReference type="EC" id="3.1.3.2"/>
    </reaction>
</comment>
<dbReference type="InterPro" id="IPR029052">
    <property type="entry name" value="Metallo-depent_PP-like"/>
</dbReference>
<comment type="caution">
    <text evidence="7">The sequence shown here is derived from an EMBL/GenBank/DDBJ whole genome shotgun (WGS) entry which is preliminary data.</text>
</comment>
<evidence type="ECO:0000259" key="5">
    <source>
        <dbReference type="Pfam" id="PF14008"/>
    </source>
</evidence>
<keyword evidence="1 3" id="KW-0732">Signal</keyword>
<feature type="domain" description="Purple acid phosphatase N-terminal" evidence="6">
    <location>
        <begin position="28"/>
        <end position="123"/>
    </location>
</feature>
<dbReference type="InterPro" id="IPR008963">
    <property type="entry name" value="Purple_acid_Pase-like_N"/>
</dbReference>
<dbReference type="InterPro" id="IPR041792">
    <property type="entry name" value="MPP_PAP"/>
</dbReference>
<evidence type="ECO:0000313" key="7">
    <source>
        <dbReference type="EMBL" id="OQR70320.1"/>
    </source>
</evidence>
<dbReference type="PANTHER" id="PTHR45867:SF3">
    <property type="entry name" value="ACID PHOSPHATASE TYPE 7"/>
    <property type="match status" value="1"/>
</dbReference>
<dbReference type="Proteomes" id="UP000192247">
    <property type="component" value="Unassembled WGS sequence"/>
</dbReference>
<dbReference type="EMBL" id="MNPL01017917">
    <property type="protein sequence ID" value="OQR70320.1"/>
    <property type="molecule type" value="Genomic_DNA"/>
</dbReference>
<name>A0A1V9X9V5_9ACAR</name>
<gene>
    <name evidence="7" type="ORF">BIW11_11701</name>
</gene>
<evidence type="ECO:0000256" key="2">
    <source>
        <dbReference type="ARBA" id="ARBA00023180"/>
    </source>
</evidence>
<evidence type="ECO:0000313" key="8">
    <source>
        <dbReference type="Proteomes" id="UP000192247"/>
    </source>
</evidence>
<dbReference type="CDD" id="cd00839">
    <property type="entry name" value="MPP_PAPs"/>
    <property type="match status" value="1"/>
</dbReference>
<feature type="domain" description="Calcineurin-like phosphoesterase" evidence="4">
    <location>
        <begin position="135"/>
        <end position="342"/>
    </location>
</feature>
<comment type="similarity">
    <text evidence="3">Belongs to the metallophosphoesterase superfamily. Purple acid phosphatase family.</text>
</comment>
<evidence type="ECO:0000256" key="1">
    <source>
        <dbReference type="ARBA" id="ARBA00022729"/>
    </source>
</evidence>
<feature type="signal peptide" evidence="3">
    <location>
        <begin position="1"/>
        <end position="22"/>
    </location>
</feature>
<protein>
    <recommendedName>
        <fullName evidence="3">Purple acid phosphatase</fullName>
        <ecNumber evidence="3">3.1.3.2</ecNumber>
    </recommendedName>
</protein>
<dbReference type="Gene3D" id="2.60.40.380">
    <property type="entry name" value="Purple acid phosphatase-like, N-terminal"/>
    <property type="match status" value="1"/>
</dbReference>
<dbReference type="InterPro" id="IPR004843">
    <property type="entry name" value="Calcineurin-like_PHP"/>
</dbReference>
<dbReference type="InterPro" id="IPR015914">
    <property type="entry name" value="PAPs_N"/>
</dbReference>
<dbReference type="GO" id="GO:0046872">
    <property type="term" value="F:metal ion binding"/>
    <property type="evidence" value="ECO:0007669"/>
    <property type="project" value="InterPro"/>
</dbReference>
<dbReference type="Pfam" id="PF14008">
    <property type="entry name" value="Metallophos_C"/>
    <property type="match status" value="1"/>
</dbReference>
<evidence type="ECO:0000259" key="6">
    <source>
        <dbReference type="Pfam" id="PF16656"/>
    </source>
</evidence>
<dbReference type="InterPro" id="IPR025733">
    <property type="entry name" value="PAPs_C"/>
</dbReference>
<dbReference type="Gene3D" id="3.60.21.10">
    <property type="match status" value="1"/>
</dbReference>
<dbReference type="SUPFAM" id="SSF49363">
    <property type="entry name" value="Purple acid phosphatase, N-terminal domain"/>
    <property type="match status" value="1"/>
</dbReference>
<dbReference type="SUPFAM" id="SSF56300">
    <property type="entry name" value="Metallo-dependent phosphatases"/>
    <property type="match status" value="1"/>
</dbReference>